<dbReference type="EMBL" id="JACCJB010000019">
    <property type="protein sequence ID" value="KAF6219427.1"/>
    <property type="molecule type" value="Genomic_DNA"/>
</dbReference>
<dbReference type="Proteomes" id="UP000593566">
    <property type="component" value="Unassembled WGS sequence"/>
</dbReference>
<dbReference type="AlphaFoldDB" id="A0A8H6F8Q5"/>
<name>A0A8H6F8Q5_9LECA</name>
<keyword evidence="2" id="KW-1185">Reference proteome</keyword>
<dbReference type="RefSeq" id="XP_037148862.1">
    <property type="nucleotide sequence ID" value="XM_037294815.1"/>
</dbReference>
<reference evidence="1 2" key="1">
    <citation type="journal article" date="2020" name="Genomics">
        <title>Complete, high-quality genomes from long-read metagenomic sequencing of two wolf lichen thalli reveals enigmatic genome architecture.</title>
        <authorList>
            <person name="McKenzie S.K."/>
            <person name="Walston R.F."/>
            <person name="Allen J.L."/>
        </authorList>
    </citation>
    <scope>NUCLEOTIDE SEQUENCE [LARGE SCALE GENOMIC DNA]</scope>
    <source>
        <strain evidence="1">WasteWater1</strain>
    </source>
</reference>
<dbReference type="GeneID" id="59332304"/>
<sequence length="229" mass="25074">MSSHTDTLTPRLGWALAFYVPAAGKEVENEQPATTRVVLFNGITGNALVSHKGQLAVEHAHDAGYAQSRLPKVGNMRQRPVVQNQLEEQATVVKKAPSKPRKSQRFTRMVYELTEASVFEDIQNQSRAMTLANKEEAKAQELADTADPEGQRADSGENLVEAMLVRKMQAKTEKGLKDTGNQPRNDSRYVVAKALGNVEAPGDDGGDVNIDRGIEREEEKAALSIHEVA</sequence>
<evidence type="ECO:0000313" key="1">
    <source>
        <dbReference type="EMBL" id="KAF6219427.1"/>
    </source>
</evidence>
<gene>
    <name evidence="1" type="ORF">HO133_003893</name>
</gene>
<protein>
    <submittedName>
        <fullName evidence="1">Uncharacterized protein</fullName>
    </submittedName>
</protein>
<proteinExistence type="predicted"/>
<comment type="caution">
    <text evidence="1">The sequence shown here is derived from an EMBL/GenBank/DDBJ whole genome shotgun (WGS) entry which is preliminary data.</text>
</comment>
<accession>A0A8H6F8Q5</accession>
<organism evidence="1 2">
    <name type="scientific">Letharia lupina</name>
    <dbReference type="NCBI Taxonomy" id="560253"/>
    <lineage>
        <taxon>Eukaryota</taxon>
        <taxon>Fungi</taxon>
        <taxon>Dikarya</taxon>
        <taxon>Ascomycota</taxon>
        <taxon>Pezizomycotina</taxon>
        <taxon>Lecanoromycetes</taxon>
        <taxon>OSLEUM clade</taxon>
        <taxon>Lecanoromycetidae</taxon>
        <taxon>Lecanorales</taxon>
        <taxon>Lecanorineae</taxon>
        <taxon>Parmeliaceae</taxon>
        <taxon>Letharia</taxon>
    </lineage>
</organism>
<evidence type="ECO:0000313" key="2">
    <source>
        <dbReference type="Proteomes" id="UP000593566"/>
    </source>
</evidence>